<dbReference type="Pfam" id="PF05368">
    <property type="entry name" value="NmrA"/>
    <property type="match status" value="1"/>
</dbReference>
<dbReference type="InterPro" id="IPR036291">
    <property type="entry name" value="NAD(P)-bd_dom_sf"/>
</dbReference>
<feature type="domain" description="NmrA-like" evidence="3">
    <location>
        <begin position="32"/>
        <end position="230"/>
    </location>
</feature>
<sequence>MASVAIAGTHGFLFEPISTAFVGPLFKSKYSLPIKALSRDPSKETPVEGIEFVKVDYEDPSSVEGALKGVDVVINLIGTNGIPQWKVLADAAAKAGVSKYFTSDFGCDYRKLLADKVDTFLKVKNEHAEYARSLGIPKVVQVYNGLFQKFVFFGFFGHDFANGKAKFYGDGTQKVTLTDLFDIGKAVASVAYRPASELPDQLLLQGTSITLNDSVALYEKATGKKLEIESSGAPASLAEIGTLDPLAQLGTLSAYPDTGSFNLQSNDNEFVNPGLWEWTTLEAAFKASVN</sequence>
<keyword evidence="5" id="KW-1185">Reference proteome</keyword>
<dbReference type="PANTHER" id="PTHR47706:SF9">
    <property type="entry name" value="NMRA-LIKE DOMAIN-CONTAINING PROTEIN-RELATED"/>
    <property type="match status" value="1"/>
</dbReference>
<evidence type="ECO:0000313" key="5">
    <source>
        <dbReference type="Proteomes" id="UP001498771"/>
    </source>
</evidence>
<dbReference type="EMBL" id="JBBJBU010000010">
    <property type="protein sequence ID" value="KAK7203875.1"/>
    <property type="molecule type" value="Genomic_DNA"/>
</dbReference>
<evidence type="ECO:0000313" key="4">
    <source>
        <dbReference type="EMBL" id="KAK7203875.1"/>
    </source>
</evidence>
<comment type="caution">
    <text evidence="4">The sequence shown here is derived from an EMBL/GenBank/DDBJ whole genome shotgun (WGS) entry which is preliminary data.</text>
</comment>
<keyword evidence="1" id="KW-0521">NADP</keyword>
<dbReference type="Gene3D" id="3.90.25.10">
    <property type="entry name" value="UDP-galactose 4-epimerase, domain 1"/>
    <property type="match status" value="1"/>
</dbReference>
<dbReference type="Gene3D" id="3.40.50.720">
    <property type="entry name" value="NAD(P)-binding Rossmann-like Domain"/>
    <property type="match status" value="1"/>
</dbReference>
<keyword evidence="2" id="KW-0560">Oxidoreductase</keyword>
<organism evidence="4 5">
    <name type="scientific">Myxozyma melibiosi</name>
    <dbReference type="NCBI Taxonomy" id="54550"/>
    <lineage>
        <taxon>Eukaryota</taxon>
        <taxon>Fungi</taxon>
        <taxon>Dikarya</taxon>
        <taxon>Ascomycota</taxon>
        <taxon>Saccharomycotina</taxon>
        <taxon>Lipomycetes</taxon>
        <taxon>Lipomycetales</taxon>
        <taxon>Lipomycetaceae</taxon>
        <taxon>Myxozyma</taxon>
    </lineage>
</organism>
<name>A0ABR1F205_9ASCO</name>
<dbReference type="RefSeq" id="XP_064766908.1">
    <property type="nucleotide sequence ID" value="XM_064911180.1"/>
</dbReference>
<dbReference type="Proteomes" id="UP001498771">
    <property type="component" value="Unassembled WGS sequence"/>
</dbReference>
<evidence type="ECO:0000256" key="1">
    <source>
        <dbReference type="ARBA" id="ARBA00022857"/>
    </source>
</evidence>
<reference evidence="4 5" key="1">
    <citation type="submission" date="2024-03" db="EMBL/GenBank/DDBJ databases">
        <title>Genome-scale model development and genomic sequencing of the oleaginous clade Lipomyces.</title>
        <authorList>
            <consortium name="Lawrence Berkeley National Laboratory"/>
            <person name="Czajka J.J."/>
            <person name="Han Y."/>
            <person name="Kim J."/>
            <person name="Mondo S.J."/>
            <person name="Hofstad B.A."/>
            <person name="Robles A."/>
            <person name="Haridas S."/>
            <person name="Riley R."/>
            <person name="LaButti K."/>
            <person name="Pangilinan J."/>
            <person name="Andreopoulos W."/>
            <person name="Lipzen A."/>
            <person name="Yan J."/>
            <person name="Wang M."/>
            <person name="Ng V."/>
            <person name="Grigoriev I.V."/>
            <person name="Spatafora J.W."/>
            <person name="Magnuson J.K."/>
            <person name="Baker S.E."/>
            <person name="Pomraning K.R."/>
        </authorList>
    </citation>
    <scope>NUCLEOTIDE SEQUENCE [LARGE SCALE GENOMIC DNA]</scope>
    <source>
        <strain evidence="4 5">Phaff 52-87</strain>
    </source>
</reference>
<evidence type="ECO:0000259" key="3">
    <source>
        <dbReference type="Pfam" id="PF05368"/>
    </source>
</evidence>
<dbReference type="GeneID" id="90036692"/>
<dbReference type="SUPFAM" id="SSF51735">
    <property type="entry name" value="NAD(P)-binding Rossmann-fold domains"/>
    <property type="match status" value="1"/>
</dbReference>
<dbReference type="InterPro" id="IPR008030">
    <property type="entry name" value="NmrA-like"/>
</dbReference>
<proteinExistence type="predicted"/>
<protein>
    <recommendedName>
        <fullName evidence="3">NmrA-like domain-containing protein</fullName>
    </recommendedName>
</protein>
<gene>
    <name evidence="4" type="ORF">BZA70DRAFT_268800</name>
</gene>
<accession>A0ABR1F205</accession>
<evidence type="ECO:0000256" key="2">
    <source>
        <dbReference type="ARBA" id="ARBA00023002"/>
    </source>
</evidence>
<dbReference type="InterPro" id="IPR051609">
    <property type="entry name" value="NmrA/Isoflavone_reductase-like"/>
</dbReference>
<dbReference type="PANTHER" id="PTHR47706">
    <property type="entry name" value="NMRA-LIKE FAMILY PROTEIN"/>
    <property type="match status" value="1"/>
</dbReference>